<keyword evidence="3 8" id="KW-0813">Transport</keyword>
<feature type="transmembrane region" description="Helical" evidence="8">
    <location>
        <begin position="610"/>
        <end position="634"/>
    </location>
</feature>
<dbReference type="AlphaFoldDB" id="A0AAV5QHR3"/>
<proteinExistence type="inferred from homology"/>
<organism evidence="11 12">
    <name type="scientific">Saccharomycopsis crataegensis</name>
    <dbReference type="NCBI Taxonomy" id="43959"/>
    <lineage>
        <taxon>Eukaryota</taxon>
        <taxon>Fungi</taxon>
        <taxon>Dikarya</taxon>
        <taxon>Ascomycota</taxon>
        <taxon>Saccharomycotina</taxon>
        <taxon>Saccharomycetes</taxon>
        <taxon>Saccharomycopsidaceae</taxon>
        <taxon>Saccharomycopsis</taxon>
    </lineage>
</organism>
<feature type="domain" description="Cation efflux protein transmembrane" evidence="10">
    <location>
        <begin position="470"/>
        <end position="668"/>
    </location>
</feature>
<dbReference type="InterPro" id="IPR045316">
    <property type="entry name" value="Msc2-like"/>
</dbReference>
<dbReference type="GeneID" id="90072106"/>
<feature type="region of interest" description="Disordered" evidence="9">
    <location>
        <begin position="95"/>
        <end position="119"/>
    </location>
</feature>
<dbReference type="GO" id="GO:0031410">
    <property type="term" value="C:cytoplasmic vesicle"/>
    <property type="evidence" value="ECO:0007669"/>
    <property type="project" value="TreeGrafter"/>
</dbReference>
<dbReference type="EMBL" id="BTFZ01000002">
    <property type="protein sequence ID" value="GMM34127.1"/>
    <property type="molecule type" value="Genomic_DNA"/>
</dbReference>
<feature type="compositionally biased region" description="Basic and acidic residues" evidence="9">
    <location>
        <begin position="273"/>
        <end position="282"/>
    </location>
</feature>
<dbReference type="Gene3D" id="1.20.1510.10">
    <property type="entry name" value="Cation efflux protein transmembrane domain"/>
    <property type="match status" value="2"/>
</dbReference>
<keyword evidence="12" id="KW-1185">Reference proteome</keyword>
<dbReference type="Pfam" id="PF01545">
    <property type="entry name" value="Cation_efflux"/>
    <property type="match status" value="2"/>
</dbReference>
<feature type="compositionally biased region" description="Basic and acidic residues" evidence="9">
    <location>
        <begin position="430"/>
        <end position="450"/>
    </location>
</feature>
<dbReference type="GO" id="GO:0005789">
    <property type="term" value="C:endoplasmic reticulum membrane"/>
    <property type="evidence" value="ECO:0007669"/>
    <property type="project" value="UniProtKB-SubCell"/>
</dbReference>
<dbReference type="RefSeq" id="XP_064851127.1">
    <property type="nucleotide sequence ID" value="XM_064995055.1"/>
</dbReference>
<sequence length="789" mass="89037">MSPTKKKKTAIPQLQTNFEEGFRSMISPIEEIDEVSPVSNAVNPFSDRESKDNNNNHLHSSSLPANILFNSYISKTEDDTPVVNNILTVPDINMDTNQSPVTPNELFYGKTRGHSRRLPDYGNDSDFDYARNFSFGAGSASNDHSHEHTHSNGDSHEHAHGNDDSHEHDHSHEHAHSHDDSHEHDHSHEHGHSHEHEHDHSHNHAHDRDEHDHSHNHAHDRGEHDETYSHEHTHNHNYSHGHDQYDSQKYDASTQHSHSHNDHGHSHSSNHNDTTHEKESCHSHGHPHSHQNLSDTCTHHEEETGSQNPLNNLISYLFPFLNDSSDDDHRSKMPLNSIWSFITQLYQSKETKSIFRFLVLNFTFMFVQMVYSFRSKSLGLFSDSLHMLLDCSSLAIGLFAKLISKNITSIFYDVRETDTACNSHSHGNSHSHDDHSSQSHLHSHSEDHSTSLDTAQQSRSNVLSSAIFTKYPFGLARIETLAAFVNGILLISIVQDIFFQSIDRILNPVPLKNINELLVVSILGLVVNLVGIFAFNHGEDEDEGSGHGHSHSLKGLFGGGDKKKDDHQHSHDGNVACAYDQDDPYLQKLTHLSDDESFGSNSSNENDHGIFLHILADTLGSFGVIVSTILLKFFPTFKVLDPVSSLFIIILILASSIPLIKNSFMNLLLILNQKEKFLARYSNSEALIKDLLNDLYETPGVLNINKIKVWKDERGGGGGGHSHSHSHSHSHNDESEAHHKRTGLIGYVHIQYADGENSTIIKKRCEKIIFEQYKMDLFIQLENEAWGNL</sequence>
<feature type="transmembrane region" description="Helical" evidence="8">
    <location>
        <begin position="354"/>
        <end position="373"/>
    </location>
</feature>
<reference evidence="11 12" key="1">
    <citation type="journal article" date="2023" name="Elife">
        <title>Identification of key yeast species and microbe-microbe interactions impacting larval growth of Drosophila in the wild.</title>
        <authorList>
            <person name="Mure A."/>
            <person name="Sugiura Y."/>
            <person name="Maeda R."/>
            <person name="Honda K."/>
            <person name="Sakurai N."/>
            <person name="Takahashi Y."/>
            <person name="Watada M."/>
            <person name="Katoh T."/>
            <person name="Gotoh A."/>
            <person name="Gotoh Y."/>
            <person name="Taniguchi I."/>
            <person name="Nakamura K."/>
            <person name="Hayashi T."/>
            <person name="Katayama T."/>
            <person name="Uemura T."/>
            <person name="Hattori Y."/>
        </authorList>
    </citation>
    <scope>NUCLEOTIDE SEQUENCE [LARGE SCALE GENOMIC DNA]</scope>
    <source>
        <strain evidence="11 12">SC-9</strain>
    </source>
</reference>
<feature type="transmembrane region" description="Helical" evidence="8">
    <location>
        <begin position="646"/>
        <end position="671"/>
    </location>
</feature>
<comment type="subcellular location">
    <subcellularLocation>
        <location evidence="8">Endoplasmic reticulum membrane</location>
        <topology evidence="8">Multi-pass membrane protein</topology>
    </subcellularLocation>
    <subcellularLocation>
        <location evidence="1">Membrane</location>
        <topology evidence="1">Multi-pass membrane protein</topology>
    </subcellularLocation>
</comment>
<keyword evidence="8" id="KW-0256">Endoplasmic reticulum</keyword>
<dbReference type="InterPro" id="IPR027469">
    <property type="entry name" value="Cation_efflux_TMD_sf"/>
</dbReference>
<comment type="caution">
    <text evidence="8">Lacks conserved residue(s) required for the propagation of feature annotation.</text>
</comment>
<comment type="function">
    <text evidence="8">Functions as a zinc transporter.</text>
</comment>
<dbReference type="GO" id="GO:1904257">
    <property type="term" value="P:zinc ion import into Golgi lumen"/>
    <property type="evidence" value="ECO:0007669"/>
    <property type="project" value="TreeGrafter"/>
</dbReference>
<evidence type="ECO:0000256" key="1">
    <source>
        <dbReference type="ARBA" id="ARBA00004141"/>
    </source>
</evidence>
<evidence type="ECO:0000256" key="4">
    <source>
        <dbReference type="ARBA" id="ARBA00022692"/>
    </source>
</evidence>
<dbReference type="InterPro" id="IPR002524">
    <property type="entry name" value="Cation_efflux"/>
</dbReference>
<dbReference type="Proteomes" id="UP001360560">
    <property type="component" value="Unassembled WGS sequence"/>
</dbReference>
<evidence type="ECO:0000256" key="5">
    <source>
        <dbReference type="ARBA" id="ARBA00022989"/>
    </source>
</evidence>
<evidence type="ECO:0000256" key="3">
    <source>
        <dbReference type="ARBA" id="ARBA00022448"/>
    </source>
</evidence>
<feature type="region of interest" description="Disordered" evidence="9">
    <location>
        <begin position="422"/>
        <end position="454"/>
    </location>
</feature>
<evidence type="ECO:0000313" key="11">
    <source>
        <dbReference type="EMBL" id="GMM34127.1"/>
    </source>
</evidence>
<feature type="transmembrane region" description="Helical" evidence="8">
    <location>
        <begin position="480"/>
        <end position="502"/>
    </location>
</feature>
<dbReference type="GO" id="GO:0005385">
    <property type="term" value="F:zinc ion transmembrane transporter activity"/>
    <property type="evidence" value="ECO:0007669"/>
    <property type="project" value="UniProtKB-UniRule"/>
</dbReference>
<comment type="caution">
    <text evidence="11">The sequence shown here is derived from an EMBL/GenBank/DDBJ whole genome shotgun (WGS) entry which is preliminary data.</text>
</comment>
<evidence type="ECO:0000256" key="6">
    <source>
        <dbReference type="ARBA" id="ARBA00023065"/>
    </source>
</evidence>
<feature type="region of interest" description="Disordered" evidence="9">
    <location>
        <begin position="714"/>
        <end position="736"/>
    </location>
</feature>
<keyword evidence="7 8" id="KW-0472">Membrane</keyword>
<keyword evidence="6 8" id="KW-0406">Ion transport</keyword>
<feature type="compositionally biased region" description="Basic and acidic residues" evidence="9">
    <location>
        <begin position="143"/>
        <end position="249"/>
    </location>
</feature>
<dbReference type="GO" id="GO:0006882">
    <property type="term" value="P:intracellular zinc ion homeostasis"/>
    <property type="evidence" value="ECO:0007669"/>
    <property type="project" value="InterPro"/>
</dbReference>
<evidence type="ECO:0000256" key="9">
    <source>
        <dbReference type="SAM" id="MobiDB-lite"/>
    </source>
</evidence>
<protein>
    <recommendedName>
        <fullName evidence="8">Zinc transporter</fullName>
    </recommendedName>
</protein>
<evidence type="ECO:0000256" key="7">
    <source>
        <dbReference type="ARBA" id="ARBA00023136"/>
    </source>
</evidence>
<keyword evidence="4 8" id="KW-0812">Transmembrane</keyword>
<dbReference type="PANTHER" id="PTHR45755:SF4">
    <property type="entry name" value="ZINC TRANSPORTER 7"/>
    <property type="match status" value="1"/>
</dbReference>
<feature type="transmembrane region" description="Helical" evidence="8">
    <location>
        <begin position="514"/>
        <end position="535"/>
    </location>
</feature>
<dbReference type="NCBIfam" id="TIGR01297">
    <property type="entry name" value="CDF"/>
    <property type="match status" value="1"/>
</dbReference>
<name>A0AAV5QHR3_9ASCO</name>
<feature type="domain" description="Cation efflux protein transmembrane" evidence="10">
    <location>
        <begin position="354"/>
        <end position="405"/>
    </location>
</feature>
<keyword evidence="5 8" id="KW-1133">Transmembrane helix</keyword>
<evidence type="ECO:0000259" key="10">
    <source>
        <dbReference type="Pfam" id="PF01545"/>
    </source>
</evidence>
<dbReference type="PANTHER" id="PTHR45755">
    <property type="match status" value="1"/>
</dbReference>
<dbReference type="GO" id="GO:0005794">
    <property type="term" value="C:Golgi apparatus"/>
    <property type="evidence" value="ECO:0007669"/>
    <property type="project" value="TreeGrafter"/>
</dbReference>
<dbReference type="InterPro" id="IPR058533">
    <property type="entry name" value="Cation_efflux_TM"/>
</dbReference>
<accession>A0AAV5QHR3</accession>
<gene>
    <name evidence="11" type="ORF">DASC09_014520</name>
</gene>
<comment type="similarity">
    <text evidence="2 8">Belongs to the cation diffusion facilitator (CDF) transporter (TC 2.A.4) family. SLC30A subfamily.</text>
</comment>
<evidence type="ECO:0000256" key="8">
    <source>
        <dbReference type="RuleBase" id="RU369017"/>
    </source>
</evidence>
<feature type="region of interest" description="Disordered" evidence="9">
    <location>
        <begin position="138"/>
        <end position="305"/>
    </location>
</feature>
<dbReference type="SUPFAM" id="SSF161111">
    <property type="entry name" value="Cation efflux protein transmembrane domain-like"/>
    <property type="match status" value="2"/>
</dbReference>
<evidence type="ECO:0000313" key="12">
    <source>
        <dbReference type="Proteomes" id="UP001360560"/>
    </source>
</evidence>
<evidence type="ECO:0000256" key="2">
    <source>
        <dbReference type="ARBA" id="ARBA00008873"/>
    </source>
</evidence>